<evidence type="ECO:0000259" key="2">
    <source>
        <dbReference type="PROSITE" id="PS50937"/>
    </source>
</evidence>
<accession>A0A1I6V7Z0</accession>
<dbReference type="Pfam" id="PF13411">
    <property type="entry name" value="MerR_1"/>
    <property type="match status" value="1"/>
</dbReference>
<dbReference type="Gene3D" id="1.10.1660.10">
    <property type="match status" value="1"/>
</dbReference>
<gene>
    <name evidence="3" type="ORF">SAMN05660874_05695</name>
</gene>
<dbReference type="SUPFAM" id="SSF46955">
    <property type="entry name" value="Putative DNA-binding domain"/>
    <property type="match status" value="1"/>
</dbReference>
<dbReference type="RefSeq" id="WP_175548301.1">
    <property type="nucleotide sequence ID" value="NZ_FOZX01000019.1"/>
</dbReference>
<organism evidence="3 4">
    <name type="scientific">Saccharopolyspora flava</name>
    <dbReference type="NCBI Taxonomy" id="95161"/>
    <lineage>
        <taxon>Bacteria</taxon>
        <taxon>Bacillati</taxon>
        <taxon>Actinomycetota</taxon>
        <taxon>Actinomycetes</taxon>
        <taxon>Pseudonocardiales</taxon>
        <taxon>Pseudonocardiaceae</taxon>
        <taxon>Saccharopolyspora</taxon>
    </lineage>
</organism>
<dbReference type="InterPro" id="IPR047057">
    <property type="entry name" value="MerR_fam"/>
</dbReference>
<reference evidence="4" key="1">
    <citation type="submission" date="2016-10" db="EMBL/GenBank/DDBJ databases">
        <authorList>
            <person name="Varghese N."/>
            <person name="Submissions S."/>
        </authorList>
    </citation>
    <scope>NUCLEOTIDE SEQUENCE [LARGE SCALE GENOMIC DNA]</scope>
    <source>
        <strain evidence="4">DSM 44771</strain>
    </source>
</reference>
<dbReference type="PROSITE" id="PS50937">
    <property type="entry name" value="HTH_MERR_2"/>
    <property type="match status" value="1"/>
</dbReference>
<dbReference type="GO" id="GO:0003677">
    <property type="term" value="F:DNA binding"/>
    <property type="evidence" value="ECO:0007669"/>
    <property type="project" value="UniProtKB-KW"/>
</dbReference>
<dbReference type="AlphaFoldDB" id="A0A1I6V7Z0"/>
<dbReference type="Gene3D" id="1.10.1240.10">
    <property type="entry name" value="Methionine synthase domain"/>
    <property type="match status" value="1"/>
</dbReference>
<name>A0A1I6V7Z0_9PSEU</name>
<sequence length="313" mass="33450">MAGAPGVVLTAGAVARQLGVAVPTLRSWDRRYGLAPSEHDPGRHRRYTIEDVERLRRMLALMGEGVPPAAAARVALESRSDPEPARDGGGTGALAVGRVDRAVRGLARAATRLDVAAIRERVEEHLVQRGALVTWEELLMPLLRSIGESFEQSADGIVEVEHAASAGILAALHGARPVPERGRLPALLACAPDEQHSLPLEALHAVLAGRDCASRFLGARAPADMLIRAADKLRPRSVVVWAHTARTARKVDVDALGELCPVLLLCGPGWSGVRAAREHLNPASMREVMNVILESGTPLPKLFPAVEKEGRAR</sequence>
<proteinExistence type="predicted"/>
<protein>
    <submittedName>
        <fullName evidence="3">MerR HTH family regulatory protein</fullName>
    </submittedName>
</protein>
<keyword evidence="1" id="KW-0238">DNA-binding</keyword>
<feature type="domain" description="HTH merR-type" evidence="2">
    <location>
        <begin position="8"/>
        <end position="77"/>
    </location>
</feature>
<dbReference type="STRING" id="95161.SAMN05660874_05695"/>
<evidence type="ECO:0000313" key="4">
    <source>
        <dbReference type="Proteomes" id="UP000198852"/>
    </source>
</evidence>
<dbReference type="PANTHER" id="PTHR30204:SF97">
    <property type="entry name" value="MERR FAMILY REGULATORY PROTEIN"/>
    <property type="match status" value="1"/>
</dbReference>
<dbReference type="Gene3D" id="3.40.50.280">
    <property type="entry name" value="Cobalamin-binding domain"/>
    <property type="match status" value="1"/>
</dbReference>
<dbReference type="InterPro" id="IPR009061">
    <property type="entry name" value="DNA-bd_dom_put_sf"/>
</dbReference>
<dbReference type="EMBL" id="FOZX01000019">
    <property type="protein sequence ID" value="SFT09863.1"/>
    <property type="molecule type" value="Genomic_DNA"/>
</dbReference>
<dbReference type="InterPro" id="IPR003759">
    <property type="entry name" value="Cbl-bd_cap"/>
</dbReference>
<evidence type="ECO:0000313" key="3">
    <source>
        <dbReference type="EMBL" id="SFT09863.1"/>
    </source>
</evidence>
<dbReference type="SMART" id="SM00422">
    <property type="entry name" value="HTH_MERR"/>
    <property type="match status" value="1"/>
</dbReference>
<dbReference type="Pfam" id="PF02607">
    <property type="entry name" value="B12-binding_2"/>
    <property type="match status" value="1"/>
</dbReference>
<evidence type="ECO:0000256" key="1">
    <source>
        <dbReference type="ARBA" id="ARBA00023125"/>
    </source>
</evidence>
<dbReference type="Proteomes" id="UP000198852">
    <property type="component" value="Unassembled WGS sequence"/>
</dbReference>
<dbReference type="InterPro" id="IPR036594">
    <property type="entry name" value="Meth_synthase_dom"/>
</dbReference>
<dbReference type="InterPro" id="IPR000551">
    <property type="entry name" value="MerR-type_HTH_dom"/>
</dbReference>
<dbReference type="PANTHER" id="PTHR30204">
    <property type="entry name" value="REDOX-CYCLING DRUG-SENSING TRANSCRIPTIONAL ACTIVATOR SOXR"/>
    <property type="match status" value="1"/>
</dbReference>
<dbReference type="GO" id="GO:0003700">
    <property type="term" value="F:DNA-binding transcription factor activity"/>
    <property type="evidence" value="ECO:0007669"/>
    <property type="project" value="InterPro"/>
</dbReference>
<keyword evidence="4" id="KW-1185">Reference proteome</keyword>